<evidence type="ECO:0000313" key="3">
    <source>
        <dbReference type="Proteomes" id="UP000636888"/>
    </source>
</evidence>
<dbReference type="RefSeq" id="WP_199385177.1">
    <property type="nucleotide sequence ID" value="NZ_JAEMHM010000013.1"/>
</dbReference>
<organism evidence="2 3">
    <name type="scientific">Geomesophilobacter sediminis</name>
    <dbReference type="NCBI Taxonomy" id="2798584"/>
    <lineage>
        <taxon>Bacteria</taxon>
        <taxon>Pseudomonadati</taxon>
        <taxon>Thermodesulfobacteriota</taxon>
        <taxon>Desulfuromonadia</taxon>
        <taxon>Geobacterales</taxon>
        <taxon>Geobacteraceae</taxon>
        <taxon>Geomesophilobacter</taxon>
    </lineage>
</organism>
<proteinExistence type="predicted"/>
<sequence>MTDSNETIVMTGATGFLGSHLMAALVQRGDRLIILGRPQGTRPLRERVDALLASLGATPKKHQVDVLEADFSDPSCGLNWHQYAGVCLKATHFLHCASDTRFSETNRLASIQTNVRSLASIIELARRSRAAYFHYVSTAYVFGAETSSCPEAPVIAARHANVYEETKAWAERDVAEECSRLGIPYTILRPSIVYGDSRTGQATRFTALYHHVRSLSAIRDIYLKEIRELGGEKARRHGIYLDADGTLHLPLRIHLPRRGSVNLIPIDYFVAAVLAVLDRPDSDTIYHLTSNRPVSMEELACYCERFLNIRGIKVHYGPAPEGFAPNPAEALFDKFVEPYRPYLSDIRNFERRHTDVATEGIDPPELTYDVFERCMAFAAGANWGR</sequence>
<dbReference type="EMBL" id="JAEMHM010000013">
    <property type="protein sequence ID" value="MBJ6726286.1"/>
    <property type="molecule type" value="Genomic_DNA"/>
</dbReference>
<dbReference type="GO" id="GO:0035336">
    <property type="term" value="P:long-chain fatty-acyl-CoA metabolic process"/>
    <property type="evidence" value="ECO:0007669"/>
    <property type="project" value="TreeGrafter"/>
</dbReference>
<dbReference type="AlphaFoldDB" id="A0A8J7LZE6"/>
<accession>A0A8J7LZE6</accession>
<dbReference type="SUPFAM" id="SSF51735">
    <property type="entry name" value="NAD(P)-binding Rossmann-fold domains"/>
    <property type="match status" value="1"/>
</dbReference>
<comment type="caution">
    <text evidence="2">The sequence shown here is derived from an EMBL/GenBank/DDBJ whole genome shotgun (WGS) entry which is preliminary data.</text>
</comment>
<dbReference type="GO" id="GO:0080019">
    <property type="term" value="F:alcohol-forming very long-chain fatty acyl-CoA reductase activity"/>
    <property type="evidence" value="ECO:0007669"/>
    <property type="project" value="InterPro"/>
</dbReference>
<dbReference type="InterPro" id="IPR026055">
    <property type="entry name" value="FAR"/>
</dbReference>
<dbReference type="InterPro" id="IPR013120">
    <property type="entry name" value="FAR_NAD-bd"/>
</dbReference>
<dbReference type="Gene3D" id="3.40.50.720">
    <property type="entry name" value="NAD(P)-binding Rossmann-like Domain"/>
    <property type="match status" value="1"/>
</dbReference>
<protein>
    <submittedName>
        <fullName evidence="2">SDR family oxidoreductase</fullName>
    </submittedName>
</protein>
<evidence type="ECO:0000259" key="1">
    <source>
        <dbReference type="Pfam" id="PF07993"/>
    </source>
</evidence>
<dbReference type="PANTHER" id="PTHR11011">
    <property type="entry name" value="MALE STERILITY PROTEIN 2-RELATED"/>
    <property type="match status" value="1"/>
</dbReference>
<dbReference type="PANTHER" id="PTHR11011:SF45">
    <property type="entry name" value="FATTY ACYL-COA REDUCTASE CG8306-RELATED"/>
    <property type="match status" value="1"/>
</dbReference>
<dbReference type="Proteomes" id="UP000636888">
    <property type="component" value="Unassembled WGS sequence"/>
</dbReference>
<feature type="domain" description="Thioester reductase (TE)" evidence="1">
    <location>
        <begin position="11"/>
        <end position="214"/>
    </location>
</feature>
<dbReference type="InterPro" id="IPR036291">
    <property type="entry name" value="NAD(P)-bd_dom_sf"/>
</dbReference>
<name>A0A8J7LZE6_9BACT</name>
<keyword evidence="3" id="KW-1185">Reference proteome</keyword>
<reference evidence="2" key="1">
    <citation type="submission" date="2020-12" db="EMBL/GenBank/DDBJ databases">
        <title>Geomonas sp. Red875, isolated from river sediment.</title>
        <authorList>
            <person name="Xu Z."/>
            <person name="Zhang Z."/>
            <person name="Masuda Y."/>
            <person name="Itoh H."/>
            <person name="Senoo K."/>
        </authorList>
    </citation>
    <scope>NUCLEOTIDE SEQUENCE</scope>
    <source>
        <strain evidence="2">Red875</strain>
    </source>
</reference>
<dbReference type="Pfam" id="PF07993">
    <property type="entry name" value="NAD_binding_4"/>
    <property type="match status" value="1"/>
</dbReference>
<gene>
    <name evidence="2" type="ORF">JFN93_16350</name>
</gene>
<evidence type="ECO:0000313" key="2">
    <source>
        <dbReference type="EMBL" id="MBJ6726286.1"/>
    </source>
</evidence>